<evidence type="ECO:0000259" key="2">
    <source>
        <dbReference type="Pfam" id="PF13472"/>
    </source>
</evidence>
<protein>
    <submittedName>
        <fullName evidence="3">Lysophospholipase L1-like esterase</fullName>
    </submittedName>
</protein>
<keyword evidence="1" id="KW-0732">Signal</keyword>
<gene>
    <name evidence="3" type="ORF">BC659_1915</name>
</gene>
<sequence>MKKVLLLPLLVIITAAGFSQAAPPFRKEIDAFLKTDSLSKPASRQLLFVGSSSFTFWKDIKDYFPAYPIMNRGFGGSTLLDLIRYADEVIIPYKPKQIIIYCGENDIADAWDKNRITPDTVLLRFKTLFTTIRKKLGKVPVVFVSIKPSPSRWKMENDFVKANQLIKAYLRTQRKTKYVNVHDAMLLSDGNVNPELFIKDNLHMNAKGYAIWQKIIGPVLLK</sequence>
<dbReference type="EMBL" id="SNWP01000011">
    <property type="protein sequence ID" value="TDO26607.1"/>
    <property type="molecule type" value="Genomic_DNA"/>
</dbReference>
<evidence type="ECO:0000256" key="1">
    <source>
        <dbReference type="SAM" id="SignalP"/>
    </source>
</evidence>
<dbReference type="GO" id="GO:0004622">
    <property type="term" value="F:phosphatidylcholine lysophospholipase activity"/>
    <property type="evidence" value="ECO:0007669"/>
    <property type="project" value="TreeGrafter"/>
</dbReference>
<dbReference type="InterPro" id="IPR051532">
    <property type="entry name" value="Ester_Hydrolysis_Enzymes"/>
</dbReference>
<feature type="chain" id="PRO_5020805171" evidence="1">
    <location>
        <begin position="22"/>
        <end position="222"/>
    </location>
</feature>
<dbReference type="InterPro" id="IPR036514">
    <property type="entry name" value="SGNH_hydro_sf"/>
</dbReference>
<keyword evidence="4" id="KW-1185">Reference proteome</keyword>
<dbReference type="Proteomes" id="UP000295741">
    <property type="component" value="Unassembled WGS sequence"/>
</dbReference>
<evidence type="ECO:0000313" key="4">
    <source>
        <dbReference type="Proteomes" id="UP000295741"/>
    </source>
</evidence>
<name>A0A4R6IW75_9BACT</name>
<proteinExistence type="predicted"/>
<dbReference type="AlphaFoldDB" id="A0A4R6IW75"/>
<evidence type="ECO:0000313" key="3">
    <source>
        <dbReference type="EMBL" id="TDO26607.1"/>
    </source>
</evidence>
<dbReference type="Gene3D" id="3.40.50.1110">
    <property type="entry name" value="SGNH hydrolase"/>
    <property type="match status" value="1"/>
</dbReference>
<dbReference type="SUPFAM" id="SSF52266">
    <property type="entry name" value="SGNH hydrolase"/>
    <property type="match status" value="1"/>
</dbReference>
<dbReference type="Pfam" id="PF13472">
    <property type="entry name" value="Lipase_GDSL_2"/>
    <property type="match status" value="1"/>
</dbReference>
<accession>A0A4R6IW75</accession>
<organism evidence="3 4">
    <name type="scientific">Sediminibacterium goheungense</name>
    <dbReference type="NCBI Taxonomy" id="1086393"/>
    <lineage>
        <taxon>Bacteria</taxon>
        <taxon>Pseudomonadati</taxon>
        <taxon>Bacteroidota</taxon>
        <taxon>Chitinophagia</taxon>
        <taxon>Chitinophagales</taxon>
        <taxon>Chitinophagaceae</taxon>
        <taxon>Sediminibacterium</taxon>
    </lineage>
</organism>
<dbReference type="PANTHER" id="PTHR30383:SF5">
    <property type="entry name" value="SGNH HYDROLASE-TYPE ESTERASE DOMAIN-CONTAINING PROTEIN"/>
    <property type="match status" value="1"/>
</dbReference>
<dbReference type="PANTHER" id="PTHR30383">
    <property type="entry name" value="THIOESTERASE 1/PROTEASE 1/LYSOPHOSPHOLIPASE L1"/>
    <property type="match status" value="1"/>
</dbReference>
<dbReference type="RefSeq" id="WP_133474480.1">
    <property type="nucleotide sequence ID" value="NZ_SNWP01000011.1"/>
</dbReference>
<dbReference type="InterPro" id="IPR013830">
    <property type="entry name" value="SGNH_hydro"/>
</dbReference>
<dbReference type="OrthoDB" id="9790057at2"/>
<feature type="domain" description="SGNH hydrolase-type esterase" evidence="2">
    <location>
        <begin position="60"/>
        <end position="211"/>
    </location>
</feature>
<comment type="caution">
    <text evidence="3">The sequence shown here is derived from an EMBL/GenBank/DDBJ whole genome shotgun (WGS) entry which is preliminary data.</text>
</comment>
<reference evidence="3 4" key="1">
    <citation type="submission" date="2019-03" db="EMBL/GenBank/DDBJ databases">
        <title>Genomic Encyclopedia of Archaeal and Bacterial Type Strains, Phase II (KMG-II): from individual species to whole genera.</title>
        <authorList>
            <person name="Goeker M."/>
        </authorList>
    </citation>
    <scope>NUCLEOTIDE SEQUENCE [LARGE SCALE GENOMIC DNA]</scope>
    <source>
        <strain evidence="3 4">DSM 28323</strain>
    </source>
</reference>
<feature type="signal peptide" evidence="1">
    <location>
        <begin position="1"/>
        <end position="21"/>
    </location>
</feature>